<dbReference type="Gene3D" id="1.10.1740.10">
    <property type="match status" value="1"/>
</dbReference>
<dbReference type="EMBL" id="SPQZ01000003">
    <property type="protein sequence ID" value="TFV98502.1"/>
    <property type="molecule type" value="Genomic_DNA"/>
</dbReference>
<keyword evidence="2 6" id="KW-0805">Transcription regulation</keyword>
<dbReference type="GO" id="GO:0016987">
    <property type="term" value="F:sigma factor activity"/>
    <property type="evidence" value="ECO:0007669"/>
    <property type="project" value="UniProtKB-KW"/>
</dbReference>
<dbReference type="InterPro" id="IPR039425">
    <property type="entry name" value="RNA_pol_sigma-70-like"/>
</dbReference>
<dbReference type="CDD" id="cd06171">
    <property type="entry name" value="Sigma70_r4"/>
    <property type="match status" value="1"/>
</dbReference>
<gene>
    <name evidence="10" type="ORF">E4M00_08075</name>
</gene>
<evidence type="ECO:0000256" key="4">
    <source>
        <dbReference type="ARBA" id="ARBA00023125"/>
    </source>
</evidence>
<organism evidence="10 11">
    <name type="scientific">Orlajensenia leifsoniae</name>
    <dbReference type="NCBI Taxonomy" id="2561933"/>
    <lineage>
        <taxon>Bacteria</taxon>
        <taxon>Bacillati</taxon>
        <taxon>Actinomycetota</taxon>
        <taxon>Actinomycetes</taxon>
        <taxon>Micrococcales</taxon>
        <taxon>Microbacteriaceae</taxon>
        <taxon>Orlajensenia</taxon>
    </lineage>
</organism>
<protein>
    <recommendedName>
        <fullName evidence="6">RNA polymerase sigma factor</fullName>
    </recommendedName>
</protein>
<evidence type="ECO:0000259" key="8">
    <source>
        <dbReference type="Pfam" id="PF04542"/>
    </source>
</evidence>
<dbReference type="SUPFAM" id="SSF88946">
    <property type="entry name" value="Sigma2 domain of RNA polymerase sigma factors"/>
    <property type="match status" value="1"/>
</dbReference>
<dbReference type="Pfam" id="PF08281">
    <property type="entry name" value="Sigma70_r4_2"/>
    <property type="match status" value="1"/>
</dbReference>
<feature type="compositionally biased region" description="Basic and acidic residues" evidence="7">
    <location>
        <begin position="7"/>
        <end position="25"/>
    </location>
</feature>
<dbReference type="PANTHER" id="PTHR43133:SF62">
    <property type="entry name" value="RNA POLYMERASE SIGMA FACTOR SIGZ"/>
    <property type="match status" value="1"/>
</dbReference>
<reference evidence="10 11" key="1">
    <citation type="journal article" date="2018" name="J. Microbiol.">
        <title>Leifsonia flava sp. nov., a novel actinobacterium isolated from the rhizosphere of Aquilegia viridiflora.</title>
        <authorList>
            <person name="Cai Y."/>
            <person name="Tao W.Z."/>
            <person name="Ma Y.J."/>
            <person name="Cheng J."/>
            <person name="Zhang M.Y."/>
            <person name="Zhang Y.X."/>
        </authorList>
    </citation>
    <scope>NUCLEOTIDE SEQUENCE [LARGE SCALE GENOMIC DNA]</scope>
    <source>
        <strain evidence="10 11">SYP-B2174</strain>
    </source>
</reference>
<evidence type="ECO:0000256" key="3">
    <source>
        <dbReference type="ARBA" id="ARBA00023082"/>
    </source>
</evidence>
<dbReference type="InterPro" id="IPR014284">
    <property type="entry name" value="RNA_pol_sigma-70_dom"/>
</dbReference>
<comment type="similarity">
    <text evidence="1 6">Belongs to the sigma-70 factor family. ECF subfamily.</text>
</comment>
<proteinExistence type="inferred from homology"/>
<dbReference type="GO" id="GO:0006352">
    <property type="term" value="P:DNA-templated transcription initiation"/>
    <property type="evidence" value="ECO:0007669"/>
    <property type="project" value="InterPro"/>
</dbReference>
<accession>A0A4Y9R3N2</accession>
<dbReference type="InterPro" id="IPR013249">
    <property type="entry name" value="RNA_pol_sigma70_r4_t2"/>
</dbReference>
<keyword evidence="5 6" id="KW-0804">Transcription</keyword>
<feature type="domain" description="RNA polymerase sigma factor 70 region 4 type 2" evidence="9">
    <location>
        <begin position="155"/>
        <end position="207"/>
    </location>
</feature>
<evidence type="ECO:0000256" key="7">
    <source>
        <dbReference type="SAM" id="MobiDB-lite"/>
    </source>
</evidence>
<evidence type="ECO:0000256" key="5">
    <source>
        <dbReference type="ARBA" id="ARBA00023163"/>
    </source>
</evidence>
<keyword evidence="4 6" id="KW-0238">DNA-binding</keyword>
<evidence type="ECO:0000313" key="11">
    <source>
        <dbReference type="Proteomes" id="UP000298127"/>
    </source>
</evidence>
<dbReference type="Proteomes" id="UP000298127">
    <property type="component" value="Unassembled WGS sequence"/>
</dbReference>
<dbReference type="InterPro" id="IPR007627">
    <property type="entry name" value="RNA_pol_sigma70_r2"/>
</dbReference>
<dbReference type="InterPro" id="IPR013325">
    <property type="entry name" value="RNA_pol_sigma_r2"/>
</dbReference>
<name>A0A4Y9R3N2_9MICO</name>
<dbReference type="InterPro" id="IPR000838">
    <property type="entry name" value="RNA_pol_sigma70_ECF_CS"/>
</dbReference>
<evidence type="ECO:0000256" key="6">
    <source>
        <dbReference type="RuleBase" id="RU000716"/>
    </source>
</evidence>
<evidence type="ECO:0000313" key="10">
    <source>
        <dbReference type="EMBL" id="TFV98502.1"/>
    </source>
</evidence>
<keyword evidence="3 6" id="KW-0731">Sigma factor</keyword>
<dbReference type="Pfam" id="PF04542">
    <property type="entry name" value="Sigma70_r2"/>
    <property type="match status" value="1"/>
</dbReference>
<evidence type="ECO:0000259" key="9">
    <source>
        <dbReference type="Pfam" id="PF08281"/>
    </source>
</evidence>
<dbReference type="InterPro" id="IPR036388">
    <property type="entry name" value="WH-like_DNA-bd_sf"/>
</dbReference>
<dbReference type="GO" id="GO:0006950">
    <property type="term" value="P:response to stress"/>
    <property type="evidence" value="ECO:0007669"/>
    <property type="project" value="UniProtKB-ARBA"/>
</dbReference>
<feature type="region of interest" description="Disordered" evidence="7">
    <location>
        <begin position="1"/>
        <end position="27"/>
    </location>
</feature>
<keyword evidence="11" id="KW-1185">Reference proteome</keyword>
<dbReference type="NCBIfam" id="TIGR02937">
    <property type="entry name" value="sigma70-ECF"/>
    <property type="match status" value="1"/>
</dbReference>
<evidence type="ECO:0000256" key="1">
    <source>
        <dbReference type="ARBA" id="ARBA00010641"/>
    </source>
</evidence>
<dbReference type="SUPFAM" id="SSF88659">
    <property type="entry name" value="Sigma3 and sigma4 domains of RNA polymerase sigma factors"/>
    <property type="match status" value="1"/>
</dbReference>
<sequence>MLGHSIATRDRPPSSPEATRRVERTRSHHGGRLATVLDIDDDAAIALAFRAGDEQAFAAAYTRWSSLVYTLAVRALGIAADAEDVTQQVFVSAWQGRANFDPERGPLPAWIVGITRHRIADALAARTRNLRIVESSESVARVQEQSVEVDVAERLMIADELARLDPVPREVMALAFYGDMTHTEIADSTGLPLGTVKSHIRRSLGRLRTRMEVDDSASR</sequence>
<dbReference type="PROSITE" id="PS01063">
    <property type="entry name" value="SIGMA70_ECF"/>
    <property type="match status" value="1"/>
</dbReference>
<dbReference type="AlphaFoldDB" id="A0A4Y9R3N2"/>
<dbReference type="InterPro" id="IPR013324">
    <property type="entry name" value="RNA_pol_sigma_r3/r4-like"/>
</dbReference>
<feature type="domain" description="RNA polymerase sigma-70 region 2" evidence="8">
    <location>
        <begin position="61"/>
        <end position="128"/>
    </location>
</feature>
<evidence type="ECO:0000256" key="2">
    <source>
        <dbReference type="ARBA" id="ARBA00023015"/>
    </source>
</evidence>
<dbReference type="PANTHER" id="PTHR43133">
    <property type="entry name" value="RNA POLYMERASE ECF-TYPE SIGMA FACTO"/>
    <property type="match status" value="1"/>
</dbReference>
<dbReference type="GO" id="GO:0003677">
    <property type="term" value="F:DNA binding"/>
    <property type="evidence" value="ECO:0007669"/>
    <property type="project" value="UniProtKB-KW"/>
</dbReference>
<comment type="caution">
    <text evidence="10">The sequence shown here is derived from an EMBL/GenBank/DDBJ whole genome shotgun (WGS) entry which is preliminary data.</text>
</comment>
<dbReference type="Gene3D" id="1.10.10.10">
    <property type="entry name" value="Winged helix-like DNA-binding domain superfamily/Winged helix DNA-binding domain"/>
    <property type="match status" value="1"/>
</dbReference>